<keyword evidence="7 8" id="KW-0472">Membrane</keyword>
<dbReference type="Pfam" id="PF01925">
    <property type="entry name" value="TauE"/>
    <property type="match status" value="1"/>
</dbReference>
<evidence type="ECO:0000256" key="4">
    <source>
        <dbReference type="ARBA" id="ARBA00022475"/>
    </source>
</evidence>
<keyword evidence="3" id="KW-0813">Transport</keyword>
<evidence type="ECO:0000256" key="1">
    <source>
        <dbReference type="ARBA" id="ARBA00004651"/>
    </source>
</evidence>
<feature type="transmembrane region" description="Helical" evidence="8">
    <location>
        <begin position="79"/>
        <end position="99"/>
    </location>
</feature>
<organism evidence="9 10">
    <name type="scientific">Propioniciclava sinopodophylli</name>
    <dbReference type="NCBI Taxonomy" id="1837344"/>
    <lineage>
        <taxon>Bacteria</taxon>
        <taxon>Bacillati</taxon>
        <taxon>Actinomycetota</taxon>
        <taxon>Actinomycetes</taxon>
        <taxon>Propionibacteriales</taxon>
        <taxon>Propionibacteriaceae</taxon>
        <taxon>Propioniciclava</taxon>
    </lineage>
</organism>
<dbReference type="OrthoDB" id="554695at2"/>
<accession>A0A4Q9KDU0</accession>
<feature type="transmembrane region" description="Helical" evidence="8">
    <location>
        <begin position="143"/>
        <end position="161"/>
    </location>
</feature>
<feature type="transmembrane region" description="Helical" evidence="8">
    <location>
        <begin position="167"/>
        <end position="187"/>
    </location>
</feature>
<dbReference type="PANTHER" id="PTHR30269:SF0">
    <property type="entry name" value="MEMBRANE TRANSPORTER PROTEIN YFCA-RELATED"/>
    <property type="match status" value="1"/>
</dbReference>
<proteinExistence type="inferred from homology"/>
<name>A0A4Q9KDU0_9ACTN</name>
<reference evidence="9 10" key="1">
    <citation type="submission" date="2019-01" db="EMBL/GenBank/DDBJ databases">
        <title>Lactibacter flavus gen. nov., sp. nov., a novel bacterium of the family Propionibacteriaceae isolated from raw milk and dairy products.</title>
        <authorList>
            <person name="Huptas C."/>
            <person name="Wenning M."/>
            <person name="Breitenwieser F."/>
            <person name="Doll E."/>
            <person name="Von Neubeck M."/>
            <person name="Busse H.-J."/>
            <person name="Scherer S."/>
        </authorList>
    </citation>
    <scope>NUCLEOTIDE SEQUENCE [LARGE SCALE GENOMIC DNA]</scope>
    <source>
        <strain evidence="9 10">KCTC 33808</strain>
    </source>
</reference>
<comment type="similarity">
    <text evidence="2 8">Belongs to the 4-toluene sulfonate uptake permease (TSUP) (TC 2.A.102) family.</text>
</comment>
<dbReference type="EMBL" id="SDMQ01000008">
    <property type="protein sequence ID" value="TBT84293.1"/>
    <property type="molecule type" value="Genomic_DNA"/>
</dbReference>
<dbReference type="AlphaFoldDB" id="A0A4Q9KDU0"/>
<comment type="caution">
    <text evidence="9">The sequence shown here is derived from an EMBL/GenBank/DDBJ whole genome shotgun (WGS) entry which is preliminary data.</text>
</comment>
<gene>
    <name evidence="9" type="ORF">ET989_09090</name>
</gene>
<feature type="transmembrane region" description="Helical" evidence="8">
    <location>
        <begin position="242"/>
        <end position="263"/>
    </location>
</feature>
<dbReference type="RefSeq" id="WP_131168222.1">
    <property type="nucleotide sequence ID" value="NZ_CANLBI010000008.1"/>
</dbReference>
<evidence type="ECO:0000313" key="9">
    <source>
        <dbReference type="EMBL" id="TBT84293.1"/>
    </source>
</evidence>
<comment type="subcellular location">
    <subcellularLocation>
        <location evidence="1 8">Cell membrane</location>
        <topology evidence="1 8">Multi-pass membrane protein</topology>
    </subcellularLocation>
</comment>
<keyword evidence="6 8" id="KW-1133">Transmembrane helix</keyword>
<feature type="transmembrane region" description="Helical" evidence="8">
    <location>
        <begin position="199"/>
        <end position="222"/>
    </location>
</feature>
<evidence type="ECO:0000256" key="2">
    <source>
        <dbReference type="ARBA" id="ARBA00009142"/>
    </source>
</evidence>
<evidence type="ECO:0000256" key="3">
    <source>
        <dbReference type="ARBA" id="ARBA00022448"/>
    </source>
</evidence>
<evidence type="ECO:0000256" key="6">
    <source>
        <dbReference type="ARBA" id="ARBA00022989"/>
    </source>
</evidence>
<evidence type="ECO:0000256" key="5">
    <source>
        <dbReference type="ARBA" id="ARBA00022692"/>
    </source>
</evidence>
<dbReference type="InterPro" id="IPR002781">
    <property type="entry name" value="TM_pro_TauE-like"/>
</dbReference>
<evidence type="ECO:0000256" key="8">
    <source>
        <dbReference type="RuleBase" id="RU363041"/>
    </source>
</evidence>
<dbReference type="GO" id="GO:0005886">
    <property type="term" value="C:plasma membrane"/>
    <property type="evidence" value="ECO:0007669"/>
    <property type="project" value="UniProtKB-SubCell"/>
</dbReference>
<keyword evidence="4 8" id="KW-1003">Cell membrane</keyword>
<protein>
    <recommendedName>
        <fullName evidence="8">Probable membrane transporter protein</fullName>
    </recommendedName>
</protein>
<dbReference type="Proteomes" id="UP000292373">
    <property type="component" value="Unassembled WGS sequence"/>
</dbReference>
<feature type="transmembrane region" description="Helical" evidence="8">
    <location>
        <begin position="105"/>
        <end position="122"/>
    </location>
</feature>
<feature type="transmembrane region" description="Helical" evidence="8">
    <location>
        <begin position="6"/>
        <end position="24"/>
    </location>
</feature>
<sequence>MTGLELPLLTIALLVAASFLAGWVDSIVGGGGLIQLPSLLIGLPADTPVPTIAGTNKLPSAMGTAVAVITYLRRVRIPWAALLPLIAFSYLGSSLGAQLTHFLDRAAFTPLVLAAIVGVGWYTWRRPQLGLHHEVRHAGWRGFAWLALIGLVVGLWDGFIGPGTGSFFLILIVAVMGFDFLTSTALAKIANLTTNIAAIVVFGISGNILWGLGAAMGVANLLGGLLGATMALKHGNGFVRKVFLVVIVALGLKLCWDMVAPLFA</sequence>
<evidence type="ECO:0000256" key="7">
    <source>
        <dbReference type="ARBA" id="ARBA00023136"/>
    </source>
</evidence>
<dbReference type="InterPro" id="IPR052017">
    <property type="entry name" value="TSUP"/>
</dbReference>
<dbReference type="PANTHER" id="PTHR30269">
    <property type="entry name" value="TRANSMEMBRANE PROTEIN YFCA"/>
    <property type="match status" value="1"/>
</dbReference>
<keyword evidence="10" id="KW-1185">Reference proteome</keyword>
<keyword evidence="5 8" id="KW-0812">Transmembrane</keyword>
<evidence type="ECO:0000313" key="10">
    <source>
        <dbReference type="Proteomes" id="UP000292373"/>
    </source>
</evidence>